<keyword evidence="3" id="KW-1185">Reference proteome</keyword>
<evidence type="ECO:0000259" key="1">
    <source>
        <dbReference type="Pfam" id="PF23324"/>
    </source>
</evidence>
<organism evidence="2 3">
    <name type="scientific">Solanum tuberosum</name>
    <name type="common">Potato</name>
    <dbReference type="NCBI Taxonomy" id="4113"/>
    <lineage>
        <taxon>Eukaryota</taxon>
        <taxon>Viridiplantae</taxon>
        <taxon>Streptophyta</taxon>
        <taxon>Embryophyta</taxon>
        <taxon>Tracheophyta</taxon>
        <taxon>Spermatophyta</taxon>
        <taxon>Magnoliopsida</taxon>
        <taxon>eudicotyledons</taxon>
        <taxon>Gunneridae</taxon>
        <taxon>Pentapetalae</taxon>
        <taxon>asterids</taxon>
        <taxon>lamiids</taxon>
        <taxon>Solanales</taxon>
        <taxon>Solanaceae</taxon>
        <taxon>Solanoideae</taxon>
        <taxon>Solaneae</taxon>
        <taxon>Solanum</taxon>
    </lineage>
</organism>
<dbReference type="Proteomes" id="UP000826656">
    <property type="component" value="Unassembled WGS sequence"/>
</dbReference>
<gene>
    <name evidence="2" type="ORF">KY290_037695</name>
</gene>
<dbReference type="PANTHER" id="PTHR34272">
    <property type="entry name" value="EXPRESSED PROTEIN"/>
    <property type="match status" value="1"/>
</dbReference>
<feature type="domain" description="DUF7086" evidence="1">
    <location>
        <begin position="139"/>
        <end position="272"/>
    </location>
</feature>
<dbReference type="InterPro" id="IPR055513">
    <property type="entry name" value="DUF7086"/>
</dbReference>
<sequence length="280" mass="32999">MNNHNNEENNEEINRKRKNFHTHFKNRCENLLEEEDDELLKLSLMTPFRSTRPRIIQPRENLESLPPPLTLENLESSTLNLQQLTILKPTMIPKETLQRKRRNSLKLKAMSGNAKEVKIETITPPFPWATNLIATVHTLQYLLSKQLFMISGDVQCKRCERRYTMEFDLKEKFVEIGSYVMKNKTFLKERAPFIWMTPLLPTCQFCKQENSVKPIICEDKNKINWLFLLLGQMLGCCTLDELKFFCEHTDNHRTGAKDRVLFLAYLTLCRQVDPTGPFYR</sequence>
<dbReference type="Pfam" id="PF23324">
    <property type="entry name" value="DUF7086"/>
    <property type="match status" value="1"/>
</dbReference>
<accession>A0ABQ7TWV8</accession>
<proteinExistence type="predicted"/>
<comment type="caution">
    <text evidence="2">The sequence shown here is derived from an EMBL/GenBank/DDBJ whole genome shotgun (WGS) entry which is preliminary data.</text>
</comment>
<reference evidence="2 3" key="1">
    <citation type="journal article" date="2021" name="bioRxiv">
        <title>Chromosome-scale and haplotype-resolved genome assembly of a tetraploid potato cultivar.</title>
        <authorList>
            <person name="Sun H."/>
            <person name="Jiao W.-B."/>
            <person name="Krause K."/>
            <person name="Campoy J.A."/>
            <person name="Goel M."/>
            <person name="Folz-Donahue K."/>
            <person name="Kukat C."/>
            <person name="Huettel B."/>
            <person name="Schneeberger K."/>
        </authorList>
    </citation>
    <scope>NUCLEOTIDE SEQUENCE [LARGE SCALE GENOMIC DNA]</scope>
    <source>
        <strain evidence="2">SolTubOtavaFocal</strain>
        <tissue evidence="2">Leaves</tissue>
    </source>
</reference>
<name>A0ABQ7TWV8_SOLTU</name>
<evidence type="ECO:0000313" key="2">
    <source>
        <dbReference type="EMBL" id="KAH0738990.1"/>
    </source>
</evidence>
<evidence type="ECO:0000313" key="3">
    <source>
        <dbReference type="Proteomes" id="UP000826656"/>
    </source>
</evidence>
<protein>
    <recommendedName>
        <fullName evidence="1">DUF7086 domain-containing protein</fullName>
    </recommendedName>
</protein>
<dbReference type="EMBL" id="JAIVGD010000028">
    <property type="protein sequence ID" value="KAH0738990.1"/>
    <property type="molecule type" value="Genomic_DNA"/>
</dbReference>
<dbReference type="PANTHER" id="PTHR34272:SF1">
    <property type="entry name" value="EXPRESSED PROTEIN"/>
    <property type="match status" value="1"/>
</dbReference>